<sequence length="93" mass="10592">MLGQRCPASKKRIRRSRKFIKVWEPRLSNAPYSKGANVVNLEVPGPLEWELFNCIPCQRHGRAHTDDASRSSRRVNRLPGTMGVLVPWEHGST</sequence>
<gene>
    <name evidence="1" type="ORF">NDU88_008089</name>
</gene>
<accession>A0AAV7SUP5</accession>
<dbReference type="AlphaFoldDB" id="A0AAV7SUP5"/>
<reference evidence="1" key="1">
    <citation type="journal article" date="2022" name="bioRxiv">
        <title>Sequencing and chromosome-scale assembly of the giantPleurodeles waltlgenome.</title>
        <authorList>
            <person name="Brown T."/>
            <person name="Elewa A."/>
            <person name="Iarovenko S."/>
            <person name="Subramanian E."/>
            <person name="Araus A.J."/>
            <person name="Petzold A."/>
            <person name="Susuki M."/>
            <person name="Suzuki K.-i.T."/>
            <person name="Hayashi T."/>
            <person name="Toyoda A."/>
            <person name="Oliveira C."/>
            <person name="Osipova E."/>
            <person name="Leigh N.D."/>
            <person name="Simon A."/>
            <person name="Yun M.H."/>
        </authorList>
    </citation>
    <scope>NUCLEOTIDE SEQUENCE</scope>
    <source>
        <strain evidence="1">20211129_DDA</strain>
        <tissue evidence="1">Liver</tissue>
    </source>
</reference>
<evidence type="ECO:0000313" key="2">
    <source>
        <dbReference type="Proteomes" id="UP001066276"/>
    </source>
</evidence>
<protein>
    <submittedName>
        <fullName evidence="1">Uncharacterized protein</fullName>
    </submittedName>
</protein>
<keyword evidence="2" id="KW-1185">Reference proteome</keyword>
<proteinExistence type="predicted"/>
<evidence type="ECO:0000313" key="1">
    <source>
        <dbReference type="EMBL" id="KAJ1167700.1"/>
    </source>
</evidence>
<dbReference type="Proteomes" id="UP001066276">
    <property type="component" value="Chromosome 4_2"/>
</dbReference>
<organism evidence="1 2">
    <name type="scientific">Pleurodeles waltl</name>
    <name type="common">Iberian ribbed newt</name>
    <dbReference type="NCBI Taxonomy" id="8319"/>
    <lineage>
        <taxon>Eukaryota</taxon>
        <taxon>Metazoa</taxon>
        <taxon>Chordata</taxon>
        <taxon>Craniata</taxon>
        <taxon>Vertebrata</taxon>
        <taxon>Euteleostomi</taxon>
        <taxon>Amphibia</taxon>
        <taxon>Batrachia</taxon>
        <taxon>Caudata</taxon>
        <taxon>Salamandroidea</taxon>
        <taxon>Salamandridae</taxon>
        <taxon>Pleurodelinae</taxon>
        <taxon>Pleurodeles</taxon>
    </lineage>
</organism>
<dbReference type="EMBL" id="JANPWB010000008">
    <property type="protein sequence ID" value="KAJ1167700.1"/>
    <property type="molecule type" value="Genomic_DNA"/>
</dbReference>
<name>A0AAV7SUP5_PLEWA</name>
<comment type="caution">
    <text evidence="1">The sequence shown here is derived from an EMBL/GenBank/DDBJ whole genome shotgun (WGS) entry which is preliminary data.</text>
</comment>